<evidence type="ECO:0000313" key="3">
    <source>
        <dbReference type="WBParaSite" id="PEQ_0001193201-mRNA-1"/>
    </source>
</evidence>
<keyword evidence="2" id="KW-1185">Reference proteome</keyword>
<organism evidence="2 3">
    <name type="scientific">Parascaris equorum</name>
    <name type="common">Equine roundworm</name>
    <dbReference type="NCBI Taxonomy" id="6256"/>
    <lineage>
        <taxon>Eukaryota</taxon>
        <taxon>Metazoa</taxon>
        <taxon>Ecdysozoa</taxon>
        <taxon>Nematoda</taxon>
        <taxon>Chromadorea</taxon>
        <taxon>Rhabditida</taxon>
        <taxon>Spirurina</taxon>
        <taxon>Ascaridomorpha</taxon>
        <taxon>Ascaridoidea</taxon>
        <taxon>Ascarididae</taxon>
        <taxon>Parascaris</taxon>
    </lineage>
</organism>
<dbReference type="AlphaFoldDB" id="A0A914S0Q4"/>
<protein>
    <submittedName>
        <fullName evidence="3">Uncharacterized protein</fullName>
    </submittedName>
</protein>
<reference evidence="3" key="1">
    <citation type="submission" date="2022-11" db="UniProtKB">
        <authorList>
            <consortium name="WormBaseParasite"/>
        </authorList>
    </citation>
    <scope>IDENTIFICATION</scope>
</reference>
<proteinExistence type="predicted"/>
<evidence type="ECO:0000256" key="1">
    <source>
        <dbReference type="SAM" id="MobiDB-lite"/>
    </source>
</evidence>
<evidence type="ECO:0000313" key="2">
    <source>
        <dbReference type="Proteomes" id="UP000887564"/>
    </source>
</evidence>
<sequence length="50" mass="5735">MIKPPAKSVNEKNEKMQCDEDSREYEKDDGSDVKEYVDSKIEGMPLSRGK</sequence>
<feature type="compositionally biased region" description="Basic and acidic residues" evidence="1">
    <location>
        <begin position="9"/>
        <end position="32"/>
    </location>
</feature>
<feature type="region of interest" description="Disordered" evidence="1">
    <location>
        <begin position="1"/>
        <end position="32"/>
    </location>
</feature>
<name>A0A914S0Q4_PAREQ</name>
<accession>A0A914S0Q4</accession>
<dbReference type="WBParaSite" id="PEQ_0001193201-mRNA-1">
    <property type="protein sequence ID" value="PEQ_0001193201-mRNA-1"/>
    <property type="gene ID" value="PEQ_0001193201"/>
</dbReference>
<dbReference type="Proteomes" id="UP000887564">
    <property type="component" value="Unplaced"/>
</dbReference>